<dbReference type="Proteomes" id="UP001295469">
    <property type="component" value="Chromosome C07"/>
</dbReference>
<sequence>MCASQLNSAQSLHFSVQSRQASLKFKHCLCVAFGTAQFSFYLCSLLSFLLISTCR</sequence>
<name>A0A816MKQ5_BRANA</name>
<accession>A0A816MKQ5</accession>
<protein>
    <submittedName>
        <fullName evidence="2">(rape) hypothetical protein</fullName>
    </submittedName>
</protein>
<feature type="transmembrane region" description="Helical" evidence="1">
    <location>
        <begin position="28"/>
        <end position="51"/>
    </location>
</feature>
<reference evidence="2" key="1">
    <citation type="submission" date="2021-01" db="EMBL/GenBank/DDBJ databases">
        <authorList>
            <consortium name="Genoscope - CEA"/>
            <person name="William W."/>
        </authorList>
    </citation>
    <scope>NUCLEOTIDE SEQUENCE</scope>
</reference>
<keyword evidence="1" id="KW-1133">Transmembrane helix</keyword>
<dbReference type="AlphaFoldDB" id="A0A816MKQ5"/>
<keyword evidence="1" id="KW-0812">Transmembrane</keyword>
<dbReference type="EMBL" id="HG994371">
    <property type="protein sequence ID" value="CAF2004039.1"/>
    <property type="molecule type" value="Genomic_DNA"/>
</dbReference>
<keyword evidence="1" id="KW-0472">Membrane</keyword>
<evidence type="ECO:0000256" key="1">
    <source>
        <dbReference type="SAM" id="Phobius"/>
    </source>
</evidence>
<gene>
    <name evidence="2" type="ORF">DARMORV10_C07P35620.1</name>
</gene>
<proteinExistence type="predicted"/>
<evidence type="ECO:0000313" key="2">
    <source>
        <dbReference type="EMBL" id="CAF2004039.1"/>
    </source>
</evidence>
<organism evidence="2">
    <name type="scientific">Brassica napus</name>
    <name type="common">Rape</name>
    <dbReference type="NCBI Taxonomy" id="3708"/>
    <lineage>
        <taxon>Eukaryota</taxon>
        <taxon>Viridiplantae</taxon>
        <taxon>Streptophyta</taxon>
        <taxon>Embryophyta</taxon>
        <taxon>Tracheophyta</taxon>
        <taxon>Spermatophyta</taxon>
        <taxon>Magnoliopsida</taxon>
        <taxon>eudicotyledons</taxon>
        <taxon>Gunneridae</taxon>
        <taxon>Pentapetalae</taxon>
        <taxon>rosids</taxon>
        <taxon>malvids</taxon>
        <taxon>Brassicales</taxon>
        <taxon>Brassicaceae</taxon>
        <taxon>Brassiceae</taxon>
        <taxon>Brassica</taxon>
    </lineage>
</organism>